<reference evidence="2 3" key="1">
    <citation type="submission" date="2021-01" db="EMBL/GenBank/DDBJ databases">
        <title>Whole genome shotgun sequence of Planotetraspora phitsanulokensis NBRC 104273.</title>
        <authorList>
            <person name="Komaki H."/>
            <person name="Tamura T."/>
        </authorList>
    </citation>
    <scope>NUCLEOTIDE SEQUENCE [LARGE SCALE GENOMIC DNA]</scope>
    <source>
        <strain evidence="2 3">NBRC 104273</strain>
    </source>
</reference>
<evidence type="ECO:0000313" key="3">
    <source>
        <dbReference type="Proteomes" id="UP000622547"/>
    </source>
</evidence>
<accession>A0A8J3XDD7</accession>
<evidence type="ECO:0000313" key="2">
    <source>
        <dbReference type="EMBL" id="GII36965.1"/>
    </source>
</evidence>
<dbReference type="RefSeq" id="WP_204072666.1">
    <property type="nucleotide sequence ID" value="NZ_BAABHI010000018.1"/>
</dbReference>
<keyword evidence="1" id="KW-1133">Transmembrane helix</keyword>
<feature type="transmembrane region" description="Helical" evidence="1">
    <location>
        <begin position="133"/>
        <end position="154"/>
    </location>
</feature>
<gene>
    <name evidence="2" type="ORF">Pph01_19680</name>
</gene>
<sequence>MRDRVMGDLVKGQVCLLVGLLLCVALMPEGLGANNGMSYYGVHWVTFLPYAVGLLAAALFTRRALHDSAAASPSPGQVRHAADAFALLLAGIILTPYTLSGAVDWTHRLLGAALFALQLTLAVRLLAWAHGDAFGSVFLLVQLVGGVIAAVYVLQDDGFLLQGEATFQFGFGALLIRTIPLLSVPAVLARDTTPVVADVPPAAIPLRDPGIPSQDTSLGGPAVACCGEGDGGTAA</sequence>
<keyword evidence="3" id="KW-1185">Reference proteome</keyword>
<keyword evidence="1" id="KW-0812">Transmembrane</keyword>
<organism evidence="2 3">
    <name type="scientific">Planotetraspora phitsanulokensis</name>
    <dbReference type="NCBI Taxonomy" id="575192"/>
    <lineage>
        <taxon>Bacteria</taxon>
        <taxon>Bacillati</taxon>
        <taxon>Actinomycetota</taxon>
        <taxon>Actinomycetes</taxon>
        <taxon>Streptosporangiales</taxon>
        <taxon>Streptosporangiaceae</taxon>
        <taxon>Planotetraspora</taxon>
    </lineage>
</organism>
<feature type="transmembrane region" description="Helical" evidence="1">
    <location>
        <begin position="42"/>
        <end position="60"/>
    </location>
</feature>
<proteinExistence type="predicted"/>
<name>A0A8J3XDD7_9ACTN</name>
<dbReference type="EMBL" id="BOOP01000007">
    <property type="protein sequence ID" value="GII36965.1"/>
    <property type="molecule type" value="Genomic_DNA"/>
</dbReference>
<feature type="transmembrane region" description="Helical" evidence="1">
    <location>
        <begin position="105"/>
        <end position="126"/>
    </location>
</feature>
<keyword evidence="1" id="KW-0472">Membrane</keyword>
<comment type="caution">
    <text evidence="2">The sequence shown here is derived from an EMBL/GenBank/DDBJ whole genome shotgun (WGS) entry which is preliminary data.</text>
</comment>
<dbReference type="AlphaFoldDB" id="A0A8J3XDD7"/>
<evidence type="ECO:0000256" key="1">
    <source>
        <dbReference type="SAM" id="Phobius"/>
    </source>
</evidence>
<dbReference type="Proteomes" id="UP000622547">
    <property type="component" value="Unassembled WGS sequence"/>
</dbReference>
<feature type="transmembrane region" description="Helical" evidence="1">
    <location>
        <begin position="81"/>
        <end position="99"/>
    </location>
</feature>
<protein>
    <submittedName>
        <fullName evidence="2">Uncharacterized protein</fullName>
    </submittedName>
</protein>
<feature type="transmembrane region" description="Helical" evidence="1">
    <location>
        <begin position="166"/>
        <end position="188"/>
    </location>
</feature>